<dbReference type="Proteomes" id="UP000005867">
    <property type="component" value="Chromosome"/>
</dbReference>
<evidence type="ECO:0000313" key="1">
    <source>
        <dbReference type="EMBL" id="AET33187.1"/>
    </source>
</evidence>
<dbReference type="AlphaFoldDB" id="G7VH16"/>
<dbReference type="KEGG" id="pyr:P186_1779"/>
<dbReference type="EMBL" id="CP003098">
    <property type="protein sequence ID" value="AET33187.1"/>
    <property type="molecule type" value="Genomic_DNA"/>
</dbReference>
<proteinExistence type="predicted"/>
<sequence>MSLKLTRRVEIKRAVEAKVGAEFYDKNSTVLVHLSVRWEL</sequence>
<name>G7VH16_9CREN</name>
<evidence type="ECO:0000313" key="2">
    <source>
        <dbReference type="Proteomes" id="UP000005867"/>
    </source>
</evidence>
<dbReference type="HOGENOM" id="CLU_3283012_0_0_2"/>
<gene>
    <name evidence="1" type="ORF">P186_1779</name>
</gene>
<accession>G7VH16</accession>
<dbReference type="BioCyc" id="PSP1104324:GJSN-1743-MONOMER"/>
<reference evidence="1 2" key="1">
    <citation type="journal article" date="2012" name="J. Bacteriol.">
        <title>Complete genome sequence of strain 1860, a crenarchaeon of the genus pyrobaculum able to grow with various electron acceptors.</title>
        <authorList>
            <person name="Mardanov A.V."/>
            <person name="Gumerov V.M."/>
            <person name="Slobodkina G.B."/>
            <person name="Beletsky A.V."/>
            <person name="Bonch-Osmolovskaya E.A."/>
            <person name="Ravin N.V."/>
            <person name="Skryabin K.G."/>
        </authorList>
    </citation>
    <scope>NUCLEOTIDE SEQUENCE [LARGE SCALE GENOMIC DNA]</scope>
    <source>
        <strain evidence="1 2">1860</strain>
    </source>
</reference>
<organism evidence="1 2">
    <name type="scientific">Pyrobaculum ferrireducens</name>
    <dbReference type="NCBI Taxonomy" id="1104324"/>
    <lineage>
        <taxon>Archaea</taxon>
        <taxon>Thermoproteota</taxon>
        <taxon>Thermoprotei</taxon>
        <taxon>Thermoproteales</taxon>
        <taxon>Thermoproteaceae</taxon>
        <taxon>Pyrobaculum</taxon>
    </lineage>
</organism>
<keyword evidence="2" id="KW-1185">Reference proteome</keyword>
<protein>
    <submittedName>
        <fullName evidence="1">Uncharacterized protein</fullName>
    </submittedName>
</protein>